<dbReference type="GO" id="GO:0006465">
    <property type="term" value="P:signal peptide processing"/>
    <property type="evidence" value="ECO:0007669"/>
    <property type="project" value="UniProtKB-UniRule"/>
</dbReference>
<dbReference type="AlphaFoldDB" id="A0A543HY95"/>
<feature type="transmembrane region" description="Helical" evidence="2">
    <location>
        <begin position="142"/>
        <end position="160"/>
    </location>
</feature>
<keyword evidence="2" id="KW-0472">Membrane</keyword>
<evidence type="ECO:0000313" key="3">
    <source>
        <dbReference type="EMBL" id="TQM63312.1"/>
    </source>
</evidence>
<dbReference type="GO" id="GO:0004252">
    <property type="term" value="F:serine-type endopeptidase activity"/>
    <property type="evidence" value="ECO:0007669"/>
    <property type="project" value="UniProtKB-UniRule"/>
</dbReference>
<dbReference type="GO" id="GO:0016020">
    <property type="term" value="C:membrane"/>
    <property type="evidence" value="ECO:0007669"/>
    <property type="project" value="UniProtKB-UniRule"/>
</dbReference>
<dbReference type="EMBL" id="VFPN01000002">
    <property type="protein sequence ID" value="TQM63312.1"/>
    <property type="molecule type" value="Genomic_DNA"/>
</dbReference>
<accession>A0A543HY95</accession>
<evidence type="ECO:0000256" key="1">
    <source>
        <dbReference type="NCBIfam" id="TIGR02228"/>
    </source>
</evidence>
<proteinExistence type="predicted"/>
<dbReference type="GO" id="GO:0009003">
    <property type="term" value="F:signal peptidase activity"/>
    <property type="evidence" value="ECO:0007669"/>
    <property type="project" value="UniProtKB-EC"/>
</dbReference>
<evidence type="ECO:0000256" key="2">
    <source>
        <dbReference type="SAM" id="Phobius"/>
    </source>
</evidence>
<feature type="transmembrane region" description="Helical" evidence="2">
    <location>
        <begin position="383"/>
        <end position="403"/>
    </location>
</feature>
<dbReference type="CDD" id="cd06530">
    <property type="entry name" value="S26_SPase_I"/>
    <property type="match status" value="1"/>
</dbReference>
<dbReference type="EC" id="3.4.21.89" evidence="1"/>
<name>A0A543HY95_9MICO</name>
<evidence type="ECO:0000313" key="4">
    <source>
        <dbReference type="Proteomes" id="UP000318331"/>
    </source>
</evidence>
<protein>
    <recommendedName>
        <fullName evidence="1">Signal peptidase I</fullName>
        <ecNumber evidence="1">3.4.21.89</ecNumber>
    </recommendedName>
</protein>
<sequence>MTRNVPRILGDIGLTIAAIGGLVCIVAVIAATFFQVTLVLFQTGSMGPTIPAGSVAVVVETPASRVRVGDIVTVDRVGKLPITHRVMSITPPAAGGDTYGLTLRGDANSMDDPEPYPVTRVREVIFSVPGGAAYVSALGNPAVMGGITVIVAALMTWGLWPRGGRPSPQGSTPGTPVATRVVACVVMGLLCAASVCAASVWAAAPASAAESDTVFRGRWIVLTAVGDQQQLAQLASGSDASWQVGVDSTSTEPGILNAELMAEGPLVDRLSIRVRACDTRWVNGLCAGAAREVMGWGPLADAVAGGGIRTLVSFDSDEQRWLLFDVRTDPTAVSGDEVTLTVHAWGAGDSISGGTGAGIGGAPAGSGPQGELMGSLALTGGPPMAVVAAICSILAVLAGCVAWRGAFGHRRGGVS</sequence>
<dbReference type="InterPro" id="IPR001733">
    <property type="entry name" value="Peptidase_S26B"/>
</dbReference>
<reference evidence="3 4" key="1">
    <citation type="submission" date="2019-06" db="EMBL/GenBank/DDBJ databases">
        <title>Sequencing the genomes of 1000 actinobacteria strains.</title>
        <authorList>
            <person name="Klenk H.-P."/>
        </authorList>
    </citation>
    <scope>NUCLEOTIDE SEQUENCE [LARGE SCALE GENOMIC DNA]</scope>
    <source>
        <strain evidence="3 4">DSM 18031</strain>
    </source>
</reference>
<dbReference type="OrthoDB" id="3790724at2"/>
<feature type="transmembrane region" description="Helical" evidence="2">
    <location>
        <begin position="181"/>
        <end position="204"/>
    </location>
</feature>
<dbReference type="NCBIfam" id="TIGR02228">
    <property type="entry name" value="sigpep_I_arch"/>
    <property type="match status" value="1"/>
</dbReference>
<organism evidence="3 4">
    <name type="scientific">Klugiella xanthotipulae</name>
    <dbReference type="NCBI Taxonomy" id="244735"/>
    <lineage>
        <taxon>Bacteria</taxon>
        <taxon>Bacillati</taxon>
        <taxon>Actinomycetota</taxon>
        <taxon>Actinomycetes</taxon>
        <taxon>Micrococcales</taxon>
        <taxon>Microbacteriaceae</taxon>
        <taxon>Klugiella</taxon>
    </lineage>
</organism>
<gene>
    <name evidence="3" type="ORF">FB466_1572</name>
</gene>
<comment type="caution">
    <text evidence="3">The sequence shown here is derived from an EMBL/GenBank/DDBJ whole genome shotgun (WGS) entry which is preliminary data.</text>
</comment>
<keyword evidence="4" id="KW-1185">Reference proteome</keyword>
<dbReference type="Proteomes" id="UP000318331">
    <property type="component" value="Unassembled WGS sequence"/>
</dbReference>
<feature type="transmembrane region" description="Helical" evidence="2">
    <location>
        <begin position="12"/>
        <end position="41"/>
    </location>
</feature>
<keyword evidence="2" id="KW-0812">Transmembrane</keyword>
<dbReference type="InterPro" id="IPR019533">
    <property type="entry name" value="Peptidase_S26"/>
</dbReference>
<keyword evidence="2" id="KW-1133">Transmembrane helix</keyword>